<protein>
    <submittedName>
        <fullName evidence="1">Uncharacterized protein</fullName>
    </submittedName>
</protein>
<reference evidence="1 2" key="1">
    <citation type="submission" date="2014-08" db="EMBL/GenBank/DDBJ databases">
        <title>Complete genome of a marine bacteria Jeotgalibacillus malaysiensis.</title>
        <authorList>
            <person name="Yaakop A.S."/>
            <person name="Chan K.-G."/>
            <person name="Goh K.M."/>
        </authorList>
    </citation>
    <scope>NUCLEOTIDE SEQUENCE [LARGE SCALE GENOMIC DNA]</scope>
    <source>
        <strain evidence="1 2">D5</strain>
        <plasmid evidence="2">Plasmid</plasmid>
    </source>
</reference>
<dbReference type="EMBL" id="CP009417">
    <property type="protein sequence ID" value="AJD93692.1"/>
    <property type="molecule type" value="Genomic_DNA"/>
</dbReference>
<accession>A0A0B5AYF0</accession>
<dbReference type="KEGG" id="jeo:JMA_43750"/>
<sequence length="75" mass="8822">MKQLTLPQQRELYKAYKETRIHLAYDSMAIMKTGAENSEESLSILRRAKDDILKFSSVFEEKLLKEIETELDSIR</sequence>
<dbReference type="BioCyc" id="JESP1508404:G14D9-13698-MONOMER"/>
<keyword evidence="2" id="KW-1185">Reference proteome</keyword>
<evidence type="ECO:0000313" key="2">
    <source>
        <dbReference type="Proteomes" id="UP000031449"/>
    </source>
</evidence>
<dbReference type="HOGENOM" id="CLU_2666205_0_0_9"/>
<dbReference type="Proteomes" id="UP000031449">
    <property type="component" value="Plasmid unnamed"/>
</dbReference>
<organism evidence="1 2">
    <name type="scientific">Jeotgalibacillus malaysiensis</name>
    <dbReference type="NCBI Taxonomy" id="1508404"/>
    <lineage>
        <taxon>Bacteria</taxon>
        <taxon>Bacillati</taxon>
        <taxon>Bacillota</taxon>
        <taxon>Bacilli</taxon>
        <taxon>Bacillales</taxon>
        <taxon>Caryophanaceae</taxon>
        <taxon>Jeotgalibacillus</taxon>
    </lineage>
</organism>
<geneLocation type="plasmid" evidence="2"/>
<keyword evidence="1" id="KW-0614">Plasmid</keyword>
<name>A0A0B5AYF0_9BACL</name>
<dbReference type="AlphaFoldDB" id="A0A0B5AYF0"/>
<gene>
    <name evidence="1" type="ORF">JMA_43750</name>
</gene>
<proteinExistence type="predicted"/>
<evidence type="ECO:0000313" key="1">
    <source>
        <dbReference type="EMBL" id="AJD93692.1"/>
    </source>
</evidence>